<dbReference type="InterPro" id="IPR000825">
    <property type="entry name" value="SUF_FeS_clus_asmbl_SufBD_core"/>
</dbReference>
<dbReference type="NCBIfam" id="TIGR01981">
    <property type="entry name" value="sufD"/>
    <property type="match status" value="1"/>
</dbReference>
<dbReference type="GO" id="GO:0016226">
    <property type="term" value="P:iron-sulfur cluster assembly"/>
    <property type="evidence" value="ECO:0007669"/>
    <property type="project" value="InterPro"/>
</dbReference>
<dbReference type="AlphaFoldDB" id="A0A2I1JX08"/>
<comment type="similarity">
    <text evidence="1">Belongs to the iron-sulfur cluster assembly SufBD family.</text>
</comment>
<name>A0A2I1JX08_9LACT</name>
<comment type="caution">
    <text evidence="4">The sequence shown here is derived from an EMBL/GenBank/DDBJ whole genome shotgun (WGS) entry which is preliminary data.</text>
</comment>
<evidence type="ECO:0000313" key="4">
    <source>
        <dbReference type="EMBL" id="PKY87852.1"/>
    </source>
</evidence>
<dbReference type="SUPFAM" id="SSF101960">
    <property type="entry name" value="Stabilizer of iron transporter SufD"/>
    <property type="match status" value="1"/>
</dbReference>
<dbReference type="Pfam" id="PF19295">
    <property type="entry name" value="SufBD_N"/>
    <property type="match status" value="1"/>
</dbReference>
<proteinExistence type="inferred from homology"/>
<evidence type="ECO:0000256" key="1">
    <source>
        <dbReference type="ARBA" id="ARBA00043967"/>
    </source>
</evidence>
<dbReference type="OrthoDB" id="9803529at2"/>
<evidence type="ECO:0000259" key="3">
    <source>
        <dbReference type="Pfam" id="PF19295"/>
    </source>
</evidence>
<evidence type="ECO:0000313" key="5">
    <source>
        <dbReference type="Proteomes" id="UP000234384"/>
    </source>
</evidence>
<reference evidence="4 5" key="1">
    <citation type="submission" date="2017-12" db="EMBL/GenBank/DDBJ databases">
        <title>Phylogenetic diversity of female urinary microbiome.</title>
        <authorList>
            <person name="Thomas-White K."/>
            <person name="Wolfe A.J."/>
        </authorList>
    </citation>
    <scope>NUCLEOTIDE SEQUENCE [LARGE SCALE GENOMIC DNA]</scope>
    <source>
        <strain evidence="4 5">UMB0898</strain>
    </source>
</reference>
<feature type="domain" description="SUF system FeS cluster assembly SufBD N-terminal" evidence="3">
    <location>
        <begin position="27"/>
        <end position="166"/>
    </location>
</feature>
<dbReference type="Proteomes" id="UP000234384">
    <property type="component" value="Unassembled WGS sequence"/>
</dbReference>
<gene>
    <name evidence="4" type="primary">sufD</name>
    <name evidence="4" type="ORF">CYJ57_06565</name>
</gene>
<sequence length="431" mass="47939">MLASFQQACQIAQVASQANEPQWVLDRRQESADLYESLPYPKVERGKISRTFDLTSGYERKEHEVPAELLDHVKSVSSEEVAASIILFHNQLIHRELAPELAEAGVLLLTLEEAMQQQPKLIEQWLMTQALPYQHDKYAALHQALMSSGVVVYLPKGVQIERAVQVHLIQDARTTSSYHPHILIVAEEQSAMQYMERLSSVGEAPSNATIVTEIITQPASRIQYAAIDSMGESITTYLRRNAYQLRDSQIDWAVGALNNGTTISDYNVDLHGEACQSEVKIVSITHGEQKHVIDTKVTNYANHSDGEIFQHGVVLDQSTLTMNGIGHIIKGSKDANSQQESRILMLSDESRGDANPILLIDEFEVQAGHAASVGQLDPVQLFYLMSRGLTRKQAERLVIRGFLGQVIQAIPLAEDREALIESIEQKLATLA</sequence>
<dbReference type="EMBL" id="PKHE01000019">
    <property type="protein sequence ID" value="PKY87852.1"/>
    <property type="molecule type" value="Genomic_DNA"/>
</dbReference>
<dbReference type="InterPro" id="IPR045595">
    <property type="entry name" value="SufBD_N"/>
</dbReference>
<accession>A0A2I1JX08</accession>
<protein>
    <submittedName>
        <fullName evidence="4">Fe-S cluster assembly protein SufD</fullName>
    </submittedName>
</protein>
<dbReference type="InterPro" id="IPR055346">
    <property type="entry name" value="Fe-S_cluster_assembly_SufBD"/>
</dbReference>
<organism evidence="4 5">
    <name type="scientific">Falseniella ignava</name>
    <dbReference type="NCBI Taxonomy" id="137730"/>
    <lineage>
        <taxon>Bacteria</taxon>
        <taxon>Bacillati</taxon>
        <taxon>Bacillota</taxon>
        <taxon>Bacilli</taxon>
        <taxon>Lactobacillales</taxon>
        <taxon>Aerococcaceae</taxon>
        <taxon>Falseniella</taxon>
    </lineage>
</organism>
<evidence type="ECO:0000259" key="2">
    <source>
        <dbReference type="Pfam" id="PF01458"/>
    </source>
</evidence>
<dbReference type="Pfam" id="PF01458">
    <property type="entry name" value="SUFBD_core"/>
    <property type="match status" value="1"/>
</dbReference>
<feature type="domain" description="SUF system FeS cluster assembly SufBD core" evidence="2">
    <location>
        <begin position="175"/>
        <end position="402"/>
    </location>
</feature>
<dbReference type="PANTHER" id="PTHR30508">
    <property type="entry name" value="FES CLUSTER ASSEMBLY PROTEIN SUF"/>
    <property type="match status" value="1"/>
</dbReference>
<dbReference type="PANTHER" id="PTHR30508:SF1">
    <property type="entry name" value="UPF0051 PROTEIN ABCI8, CHLOROPLASTIC-RELATED"/>
    <property type="match status" value="1"/>
</dbReference>
<dbReference type="InterPro" id="IPR011542">
    <property type="entry name" value="SUF_FeS_clus_asmbl_SufD"/>
</dbReference>
<dbReference type="InterPro" id="IPR037284">
    <property type="entry name" value="SUF_FeS_clus_asmbl_SufBD_sf"/>
</dbReference>
<dbReference type="RefSeq" id="WP_101954607.1">
    <property type="nucleotide sequence ID" value="NZ_PKHE01000019.1"/>
</dbReference>